<dbReference type="RefSeq" id="WP_113879954.1">
    <property type="nucleotide sequence ID" value="NZ_CAJXYA010000013.1"/>
</dbReference>
<comment type="caution">
    <text evidence="3">The sequence shown here is derived from an EMBL/GenBank/DDBJ whole genome shotgun (WGS) entry which is preliminary data.</text>
</comment>
<sequence length="221" mass="25292">MSTSVDHLQERTQDASDLLTDIVPSAITLATMLRHRKMAAWLREEFDGYTDKDKAPPYRRDLPGHIVAKSPQYGWIPAPVDERQTAEYGHLDLPEGIKSLEQVCLNCKKGNGHRALLDKDDMAHVQKQINLKAELAINLSREVYCRLLRTIRSAIYLWTESLADAGMTGEHNHYSPEERKTVEHLDTPEVFWRQAMEQVDELPVPDVRELGFLERMFGRAG</sequence>
<evidence type="ECO:0000259" key="1">
    <source>
        <dbReference type="Pfam" id="PF18864"/>
    </source>
</evidence>
<evidence type="ECO:0000313" key="5">
    <source>
        <dbReference type="Proteomes" id="UP000253065"/>
    </source>
</evidence>
<dbReference type="Proteomes" id="UP000252795">
    <property type="component" value="Unassembled WGS sequence"/>
</dbReference>
<protein>
    <recommendedName>
        <fullName evidence="1">AbiTii domain-containing protein</fullName>
    </recommendedName>
</protein>
<dbReference type="EMBL" id="QPJB01000007">
    <property type="protein sequence ID" value="RCW33388.1"/>
    <property type="molecule type" value="Genomic_DNA"/>
</dbReference>
<keyword evidence="5" id="KW-1185">Reference proteome</keyword>
<evidence type="ECO:0000313" key="2">
    <source>
        <dbReference type="EMBL" id="RBP72461.1"/>
    </source>
</evidence>
<gene>
    <name evidence="3" type="ORF">DET51_10759</name>
    <name evidence="2" type="ORF">DET64_10759</name>
</gene>
<dbReference type="EMBL" id="QNSA01000007">
    <property type="protein sequence ID" value="RBP72461.1"/>
    <property type="molecule type" value="Genomic_DNA"/>
</dbReference>
<reference evidence="3 4" key="1">
    <citation type="submission" date="2018-07" db="EMBL/GenBank/DDBJ databases">
        <title>Freshwater and sediment microbial communities from various areas in North America, analyzing microbe dynamics in response to fracking.</title>
        <authorList>
            <person name="Lamendella R."/>
        </authorList>
    </citation>
    <scope>NUCLEOTIDE SEQUENCE [LARGE SCALE GENOMIC DNA]</scope>
    <source>
        <strain evidence="3 4">114E</strain>
        <strain evidence="2 5">114E_o</strain>
    </source>
</reference>
<proteinExistence type="predicted"/>
<dbReference type="InterPro" id="IPR041304">
    <property type="entry name" value="AbiTii"/>
</dbReference>
<dbReference type="Pfam" id="PF18864">
    <property type="entry name" value="AbiTii"/>
    <property type="match status" value="1"/>
</dbReference>
<accession>A0A368UWZ1</accession>
<feature type="domain" description="AbiTii" evidence="1">
    <location>
        <begin position="6"/>
        <end position="183"/>
    </location>
</feature>
<dbReference type="AlphaFoldDB" id="A0A368UWZ1"/>
<organism evidence="3 4">
    <name type="scientific">Marinobacter nauticus</name>
    <name type="common">Marinobacter hydrocarbonoclasticus</name>
    <name type="synonym">Marinobacter aquaeolei</name>
    <dbReference type="NCBI Taxonomy" id="2743"/>
    <lineage>
        <taxon>Bacteria</taxon>
        <taxon>Pseudomonadati</taxon>
        <taxon>Pseudomonadota</taxon>
        <taxon>Gammaproteobacteria</taxon>
        <taxon>Pseudomonadales</taxon>
        <taxon>Marinobacteraceae</taxon>
        <taxon>Marinobacter</taxon>
    </lineage>
</organism>
<dbReference type="Proteomes" id="UP000253065">
    <property type="component" value="Unassembled WGS sequence"/>
</dbReference>
<name>A0A368UWZ1_MARNT</name>
<evidence type="ECO:0000313" key="3">
    <source>
        <dbReference type="EMBL" id="RCW33388.1"/>
    </source>
</evidence>
<evidence type="ECO:0000313" key="4">
    <source>
        <dbReference type="Proteomes" id="UP000252795"/>
    </source>
</evidence>